<accession>A0ABP5UD71</accession>
<reference evidence="3" key="1">
    <citation type="journal article" date="2019" name="Int. J. Syst. Evol. Microbiol.">
        <title>The Global Catalogue of Microorganisms (GCM) 10K type strain sequencing project: providing services to taxonomists for standard genome sequencing and annotation.</title>
        <authorList>
            <consortium name="The Broad Institute Genomics Platform"/>
            <consortium name="The Broad Institute Genome Sequencing Center for Infectious Disease"/>
            <person name="Wu L."/>
            <person name="Ma J."/>
        </authorList>
    </citation>
    <scope>NUCLEOTIDE SEQUENCE [LARGE SCALE GENOMIC DNA]</scope>
    <source>
        <strain evidence="3">JCM 3272</strain>
    </source>
</reference>
<dbReference type="Pfam" id="PF13302">
    <property type="entry name" value="Acetyltransf_3"/>
    <property type="match status" value="1"/>
</dbReference>
<dbReference type="PANTHER" id="PTHR43792">
    <property type="entry name" value="GNAT FAMILY, PUTATIVE (AFU_ORTHOLOGUE AFUA_3G00765)-RELATED-RELATED"/>
    <property type="match status" value="1"/>
</dbReference>
<dbReference type="Gene3D" id="3.40.630.30">
    <property type="match status" value="1"/>
</dbReference>
<dbReference type="SUPFAM" id="SSF55729">
    <property type="entry name" value="Acyl-CoA N-acyltransferases (Nat)"/>
    <property type="match status" value="1"/>
</dbReference>
<dbReference type="Proteomes" id="UP001501444">
    <property type="component" value="Unassembled WGS sequence"/>
</dbReference>
<evidence type="ECO:0000313" key="2">
    <source>
        <dbReference type="EMBL" id="GAA2374936.1"/>
    </source>
</evidence>
<dbReference type="RefSeq" id="WP_344617689.1">
    <property type="nucleotide sequence ID" value="NZ_BAAARV010000078.1"/>
</dbReference>
<evidence type="ECO:0000259" key="1">
    <source>
        <dbReference type="PROSITE" id="PS51186"/>
    </source>
</evidence>
<protein>
    <submittedName>
        <fullName evidence="2">GNAT family N-acetyltransferase</fullName>
    </submittedName>
</protein>
<dbReference type="EMBL" id="BAAARV010000078">
    <property type="protein sequence ID" value="GAA2374936.1"/>
    <property type="molecule type" value="Genomic_DNA"/>
</dbReference>
<evidence type="ECO:0000313" key="3">
    <source>
        <dbReference type="Proteomes" id="UP001501444"/>
    </source>
</evidence>
<gene>
    <name evidence="2" type="ORF">GCM10010170_078240</name>
</gene>
<organism evidence="2 3">
    <name type="scientific">Dactylosporangium salmoneum</name>
    <dbReference type="NCBI Taxonomy" id="53361"/>
    <lineage>
        <taxon>Bacteria</taxon>
        <taxon>Bacillati</taxon>
        <taxon>Actinomycetota</taxon>
        <taxon>Actinomycetes</taxon>
        <taxon>Micromonosporales</taxon>
        <taxon>Micromonosporaceae</taxon>
        <taxon>Dactylosporangium</taxon>
    </lineage>
</organism>
<feature type="domain" description="N-acetyltransferase" evidence="1">
    <location>
        <begin position="10"/>
        <end position="178"/>
    </location>
</feature>
<comment type="caution">
    <text evidence="2">The sequence shown here is derived from an EMBL/GenBank/DDBJ whole genome shotgun (WGS) entry which is preliminary data.</text>
</comment>
<dbReference type="PANTHER" id="PTHR43792:SF1">
    <property type="entry name" value="N-ACETYLTRANSFERASE DOMAIN-CONTAINING PROTEIN"/>
    <property type="match status" value="1"/>
</dbReference>
<dbReference type="InterPro" id="IPR000182">
    <property type="entry name" value="GNAT_dom"/>
</dbReference>
<proteinExistence type="predicted"/>
<sequence length="182" mass="20677">MSVHLETERLALRRITVGDLDNLVALDADPEVMRYLGPPTLLQAMRDEGLPRILAYYDRGDDLGYWAVQEKAAETFLGWVFFRPHRDIDPPAPVDRSGIEVGYRLRREAWGKGFATEACRPLVVRGFEALGVERVYAETMATNVGSRRVMEKCGLRHVATFDYPGEDEPEVQYAVTAREYRA</sequence>
<dbReference type="InterPro" id="IPR016181">
    <property type="entry name" value="Acyl_CoA_acyltransferase"/>
</dbReference>
<dbReference type="InterPro" id="IPR051531">
    <property type="entry name" value="N-acetyltransferase"/>
</dbReference>
<name>A0ABP5UD71_9ACTN</name>
<keyword evidence="3" id="KW-1185">Reference proteome</keyword>
<dbReference type="PROSITE" id="PS51186">
    <property type="entry name" value="GNAT"/>
    <property type="match status" value="1"/>
</dbReference>